<keyword evidence="3 9" id="KW-0547">Nucleotide-binding</keyword>
<organism evidence="13 14">
    <name type="scientific">Lachancea fermentati</name>
    <name type="common">Zygosaccharomyces fermentati</name>
    <dbReference type="NCBI Taxonomy" id="4955"/>
    <lineage>
        <taxon>Eukaryota</taxon>
        <taxon>Fungi</taxon>
        <taxon>Dikarya</taxon>
        <taxon>Ascomycota</taxon>
        <taxon>Saccharomycotina</taxon>
        <taxon>Saccharomycetes</taxon>
        <taxon>Saccharomycetales</taxon>
        <taxon>Saccharomycetaceae</taxon>
        <taxon>Lachancea</taxon>
    </lineage>
</organism>
<keyword evidence="2 9" id="KW-0645">Protease</keyword>
<evidence type="ECO:0000256" key="4">
    <source>
        <dbReference type="ARBA" id="ARBA00022801"/>
    </source>
</evidence>
<comment type="catalytic activity">
    <reaction evidence="8">
        <text>Hydrolysis of proteins in presence of ATP.</text>
        <dbReference type="EC" id="3.4.21.53"/>
    </reaction>
</comment>
<evidence type="ECO:0000256" key="2">
    <source>
        <dbReference type="ARBA" id="ARBA00022670"/>
    </source>
</evidence>
<dbReference type="PROSITE" id="PS01046">
    <property type="entry name" value="LON_SER"/>
    <property type="match status" value="1"/>
</dbReference>
<gene>
    <name evidence="13" type="ORF">LAFE_0C03972G</name>
</gene>
<evidence type="ECO:0000256" key="7">
    <source>
        <dbReference type="ARBA" id="ARBA00023140"/>
    </source>
</evidence>
<dbReference type="STRING" id="4955.A0A1G4M9Q1"/>
<dbReference type="HAMAP" id="MF_03121">
    <property type="entry name" value="lonp2_euk"/>
    <property type="match status" value="1"/>
</dbReference>
<keyword evidence="6 9" id="KW-0067">ATP-binding</keyword>
<feature type="active site" evidence="9 10">
    <location>
        <position position="844"/>
    </location>
</feature>
<comment type="function">
    <text evidence="9">ATP-dependent serine protease that mediates the selective degradation of misfolded and unassembled polypeptides in the peroxisomal matrix. Necessary for type 2 peroxisome targeting signal (PTS2)-containing protein processing and facilitates peroxisome matrix protein import.</text>
</comment>
<dbReference type="Gene3D" id="3.30.230.10">
    <property type="match status" value="1"/>
</dbReference>
<evidence type="ECO:0000256" key="6">
    <source>
        <dbReference type="ARBA" id="ARBA00022840"/>
    </source>
</evidence>
<dbReference type="GO" id="GO:0004252">
    <property type="term" value="F:serine-type endopeptidase activity"/>
    <property type="evidence" value="ECO:0007669"/>
    <property type="project" value="UniProtKB-UniRule"/>
</dbReference>
<comment type="subcellular location">
    <subcellularLocation>
        <location evidence="1 9">Peroxisome matrix</location>
    </subcellularLocation>
</comment>
<evidence type="ECO:0000259" key="12">
    <source>
        <dbReference type="PROSITE" id="PS51786"/>
    </source>
</evidence>
<keyword evidence="7 9" id="KW-0576">Peroxisome</keyword>
<dbReference type="InterPro" id="IPR054594">
    <property type="entry name" value="Lon_lid"/>
</dbReference>
<evidence type="ECO:0000256" key="10">
    <source>
        <dbReference type="PROSITE-ProRule" id="PRU01122"/>
    </source>
</evidence>
<dbReference type="SUPFAM" id="SSF54211">
    <property type="entry name" value="Ribosomal protein S5 domain 2-like"/>
    <property type="match status" value="1"/>
</dbReference>
<dbReference type="GO" id="GO:0005782">
    <property type="term" value="C:peroxisomal matrix"/>
    <property type="evidence" value="ECO:0007669"/>
    <property type="project" value="UniProtKB-SubCell"/>
</dbReference>
<evidence type="ECO:0000256" key="3">
    <source>
        <dbReference type="ARBA" id="ARBA00022741"/>
    </source>
</evidence>
<dbReference type="GO" id="GO:0016558">
    <property type="term" value="P:protein import into peroxisome matrix"/>
    <property type="evidence" value="ECO:0007669"/>
    <property type="project" value="UniProtKB-UniRule"/>
</dbReference>
<feature type="domain" description="Lon proteolytic" evidence="12">
    <location>
        <begin position="745"/>
        <end position="958"/>
    </location>
</feature>
<dbReference type="AlphaFoldDB" id="A0A1G4M9Q1"/>
<accession>A0A1G4M9Q1</accession>
<dbReference type="PROSITE" id="PS51786">
    <property type="entry name" value="LON_PROTEOLYTIC"/>
    <property type="match status" value="1"/>
</dbReference>
<dbReference type="OMA" id="RCMNPVI"/>
<dbReference type="PRINTS" id="PR00830">
    <property type="entry name" value="ENDOLAPTASE"/>
</dbReference>
<feature type="short sequence motif" description="Microbody targeting signal" evidence="9">
    <location>
        <begin position="972"/>
        <end position="974"/>
    </location>
</feature>
<dbReference type="InterPro" id="IPR014721">
    <property type="entry name" value="Ribsml_uS5_D2-typ_fold_subgr"/>
</dbReference>
<dbReference type="InterPro" id="IPR003959">
    <property type="entry name" value="ATPase_AAA_core"/>
</dbReference>
<dbReference type="Pfam" id="PF05362">
    <property type="entry name" value="Lon_C"/>
    <property type="match status" value="1"/>
</dbReference>
<dbReference type="InterPro" id="IPR027501">
    <property type="entry name" value="Lonp2_euk"/>
</dbReference>
<dbReference type="InterPro" id="IPR020568">
    <property type="entry name" value="Ribosomal_Su5_D2-typ_SF"/>
</dbReference>
<feature type="active site" evidence="9 10">
    <location>
        <position position="887"/>
    </location>
</feature>
<dbReference type="EMBL" id="LT598485">
    <property type="protein sequence ID" value="SCW00428.1"/>
    <property type="molecule type" value="Genomic_DNA"/>
</dbReference>
<dbReference type="Pfam" id="PF22667">
    <property type="entry name" value="Lon_lid"/>
    <property type="match status" value="1"/>
</dbReference>
<dbReference type="Pfam" id="PF00004">
    <property type="entry name" value="AAA"/>
    <property type="match status" value="1"/>
</dbReference>
<protein>
    <recommendedName>
        <fullName evidence="9">Lon protease homolog 2, peroxisomal</fullName>
        <ecNumber evidence="9">3.4.21.-</ecNumber>
    </recommendedName>
</protein>
<dbReference type="SUPFAM" id="SSF52540">
    <property type="entry name" value="P-loop containing nucleoside triphosphate hydrolases"/>
    <property type="match status" value="1"/>
</dbReference>
<dbReference type="PANTHER" id="PTHR10046">
    <property type="entry name" value="ATP DEPENDENT LON PROTEASE FAMILY MEMBER"/>
    <property type="match status" value="1"/>
</dbReference>
<evidence type="ECO:0000313" key="13">
    <source>
        <dbReference type="EMBL" id="SCW00428.1"/>
    </source>
</evidence>
<dbReference type="GO" id="GO:0016485">
    <property type="term" value="P:protein processing"/>
    <property type="evidence" value="ECO:0007669"/>
    <property type="project" value="UniProtKB-UniRule"/>
</dbReference>
<dbReference type="EC" id="3.4.21.-" evidence="9"/>
<reference evidence="13 14" key="1">
    <citation type="submission" date="2016-03" db="EMBL/GenBank/DDBJ databases">
        <authorList>
            <person name="Devillers H."/>
        </authorList>
    </citation>
    <scope>NUCLEOTIDE SEQUENCE [LARGE SCALE GENOMIC DNA]</scope>
    <source>
        <strain evidence="13">CBS 6772</strain>
    </source>
</reference>
<dbReference type="GO" id="GO:0005524">
    <property type="term" value="F:ATP binding"/>
    <property type="evidence" value="ECO:0007669"/>
    <property type="project" value="UniProtKB-UniRule"/>
</dbReference>
<name>A0A1G4M9Q1_LACFM</name>
<evidence type="ECO:0000256" key="5">
    <source>
        <dbReference type="ARBA" id="ARBA00022825"/>
    </source>
</evidence>
<keyword evidence="5 9" id="KW-0720">Serine protease</keyword>
<dbReference type="InterPro" id="IPR027417">
    <property type="entry name" value="P-loop_NTPase"/>
</dbReference>
<evidence type="ECO:0000256" key="1">
    <source>
        <dbReference type="ARBA" id="ARBA00004253"/>
    </source>
</evidence>
<dbReference type="Gene3D" id="1.10.8.60">
    <property type="match status" value="1"/>
</dbReference>
<feature type="binding site" evidence="9">
    <location>
        <begin position="492"/>
        <end position="499"/>
    </location>
    <ligand>
        <name>ATP</name>
        <dbReference type="ChEBI" id="CHEBI:30616"/>
    </ligand>
</feature>
<proteinExistence type="inferred from homology"/>
<dbReference type="InterPro" id="IPR027065">
    <property type="entry name" value="Lon_Prtase"/>
</dbReference>
<evidence type="ECO:0000256" key="9">
    <source>
        <dbReference type="HAMAP-Rule" id="MF_03121"/>
    </source>
</evidence>
<dbReference type="InterPro" id="IPR003593">
    <property type="entry name" value="AAA+_ATPase"/>
</dbReference>
<sequence>MGLFSKKKVRSQHDLNFPCLNLRVTPAVVPLPGVLYRITIPRSEAASILSEFKKHPKLQAQQILKHIRTFENGQNVINDTVYESLKYFQENYSPQDNSPLYVCLVSSSGVSCSYGCISKICGVTIQSKTIVISFKGLMRAEVQNTLLNYTNKLWASPITISDELGLIEKEHEQLQKAVHQAYNEFHTVDKVIEDFKSQYRKANNNNDAYGHLLLLSPLANTLYFQLNRSQFSKSWSLLKNLFLDAAQTKSGPEQVQEFLTLMDITMSLLPTTFSQRAEFLSISSAKERFDIFLKLLKSFESTILETLNATKFVLYHFQNSSDFDRSLLIAKQLESLKFFLGSIQRTQSNKDIKKQLSTGRQTSGILDEKTSDENDMIRDFLDDLKHKGVDPDAIKMLLKDFKKLSKITPQNSEYQVLRNYFDIIMDIPFGKKIIKKSPIDLKGSEIFLNKDHYGLVNVKKRLLEYLSVLKLNERLKSKSPTSSKAPILLLVGPPGVGKTSIAKSVAEVLGRKFQRISLGGIHNEADIRGHRRTYVGSMCGLIVNALRKSSCMNPLILLDEIDKVLNGQAGGHGARINGDPGAALLEVLDPEQNNSFVDHYVGFPLDLSDVLFFCTANRLDEISEPLLDRMEIIEIPGYNPEEKIEIGSKYLLPKQIKANGLTKVNVNIKLTEEAWKNLVFQYIREPGVRNLERKLATIARGKVVEFVENEKENQEEIIESDQLIKYLGLPMHPLSKDLMQKIKFAERYGVVNGLAYNSDGTGSVLIFEVVSKGRTRDELGPRVSTTGNLGSILNESIQIATTLVKSIIQRGLIRDLSSKIASKFLSSDLHLHVPMGSVSKDGPSAGVAIALCLLSMALTKPVPADLCLTGEITLRGKVLPIGGVKEKLLGAQMYGMKTVLIPGSNRSDVIEAVMDPQEFQSSLENEDLPELNVVNSKMNLNVHYVEDFYDVITHCWSAKVTAHDVLLGPARASL</sequence>
<evidence type="ECO:0000313" key="14">
    <source>
        <dbReference type="Proteomes" id="UP000190831"/>
    </source>
</evidence>
<dbReference type="InterPro" id="IPR008268">
    <property type="entry name" value="Peptidase_S16_AS"/>
</dbReference>
<dbReference type="OrthoDB" id="2411602at2759"/>
<comment type="similarity">
    <text evidence="9 10 11">Belongs to the peptidase S16 family.</text>
</comment>
<dbReference type="Gene3D" id="3.40.50.300">
    <property type="entry name" value="P-loop containing nucleotide triphosphate hydrolases"/>
    <property type="match status" value="1"/>
</dbReference>
<dbReference type="InterPro" id="IPR003111">
    <property type="entry name" value="Lon_prtase_N"/>
</dbReference>
<dbReference type="Gene3D" id="1.20.5.5270">
    <property type="match status" value="1"/>
</dbReference>
<dbReference type="InterPro" id="IPR008269">
    <property type="entry name" value="Lon_proteolytic"/>
</dbReference>
<evidence type="ECO:0000256" key="8">
    <source>
        <dbReference type="ARBA" id="ARBA00050665"/>
    </source>
</evidence>
<dbReference type="CDD" id="cd19500">
    <property type="entry name" value="RecA-like_Lon"/>
    <property type="match status" value="1"/>
</dbReference>
<keyword evidence="14" id="KW-1185">Reference proteome</keyword>
<dbReference type="GO" id="GO:0006515">
    <property type="term" value="P:protein quality control for misfolded or incompletely synthesized proteins"/>
    <property type="evidence" value="ECO:0007669"/>
    <property type="project" value="UniProtKB-UniRule"/>
</dbReference>
<dbReference type="SMART" id="SM00382">
    <property type="entry name" value="AAA"/>
    <property type="match status" value="1"/>
</dbReference>
<dbReference type="Proteomes" id="UP000190831">
    <property type="component" value="Chromosome C"/>
</dbReference>
<dbReference type="Pfam" id="PF02190">
    <property type="entry name" value="LON_substr_bdg"/>
    <property type="match status" value="1"/>
</dbReference>
<dbReference type="FunFam" id="3.40.50.300:FF:000021">
    <property type="entry name" value="Lon protease homolog"/>
    <property type="match status" value="1"/>
</dbReference>
<keyword evidence="4 9" id="KW-0378">Hydrolase</keyword>
<dbReference type="GO" id="GO:0004176">
    <property type="term" value="F:ATP-dependent peptidase activity"/>
    <property type="evidence" value="ECO:0007669"/>
    <property type="project" value="UniProtKB-UniRule"/>
</dbReference>
<evidence type="ECO:0000256" key="11">
    <source>
        <dbReference type="RuleBase" id="RU000591"/>
    </source>
</evidence>
<dbReference type="GO" id="GO:0016887">
    <property type="term" value="F:ATP hydrolysis activity"/>
    <property type="evidence" value="ECO:0007669"/>
    <property type="project" value="UniProtKB-UniRule"/>
</dbReference>